<dbReference type="Proteomes" id="UP000254808">
    <property type="component" value="Chromosome"/>
</dbReference>
<dbReference type="GO" id="GO:0006436">
    <property type="term" value="P:tryptophanyl-tRNA aminoacylation"/>
    <property type="evidence" value="ECO:0007669"/>
    <property type="project" value="UniProtKB-UniRule"/>
</dbReference>
<dbReference type="GO" id="GO:0004830">
    <property type="term" value="F:tryptophan-tRNA ligase activity"/>
    <property type="evidence" value="ECO:0007669"/>
    <property type="project" value="UniProtKB-UniRule"/>
</dbReference>
<keyword evidence="12" id="KW-1185">Reference proteome</keyword>
<evidence type="ECO:0000313" key="11">
    <source>
        <dbReference type="EMBL" id="AXJ01040.1"/>
    </source>
</evidence>
<dbReference type="GO" id="GO:0005524">
    <property type="term" value="F:ATP binding"/>
    <property type="evidence" value="ECO:0007669"/>
    <property type="project" value="UniProtKB-KW"/>
</dbReference>
<keyword evidence="7 10" id="KW-0030">Aminoacyl-tRNA synthetase</keyword>
<keyword evidence="3 10" id="KW-0436">Ligase</keyword>
<dbReference type="CDD" id="cd00806">
    <property type="entry name" value="TrpRS_core"/>
    <property type="match status" value="1"/>
</dbReference>
<dbReference type="GO" id="GO:0005829">
    <property type="term" value="C:cytosol"/>
    <property type="evidence" value="ECO:0007669"/>
    <property type="project" value="TreeGrafter"/>
</dbReference>
<dbReference type="InterPro" id="IPR001412">
    <property type="entry name" value="aa-tRNA-synth_I_CS"/>
</dbReference>
<evidence type="ECO:0000256" key="3">
    <source>
        <dbReference type="ARBA" id="ARBA00022598"/>
    </source>
</evidence>
<keyword evidence="6 10" id="KW-0648">Protein biosynthesis</keyword>
<gene>
    <name evidence="11" type="ORF">CYPRO_1790</name>
</gene>
<dbReference type="Gene3D" id="3.40.50.620">
    <property type="entry name" value="HUPs"/>
    <property type="match status" value="1"/>
</dbReference>
<name>A0A345UKN8_9BACT</name>
<dbReference type="Gene3D" id="1.10.240.10">
    <property type="entry name" value="Tyrosyl-Transfer RNA Synthetase"/>
    <property type="match status" value="1"/>
</dbReference>
<reference evidence="11 12" key="1">
    <citation type="submission" date="2018-03" db="EMBL/GenBank/DDBJ databases">
        <title>Phenotypic and genomic properties of Cyclonatronum proteinivorum gen. nov., sp. nov., a haloalkaliphilic bacteroidete from soda lakes possessing Na+-translocating rhodopsin.</title>
        <authorList>
            <person name="Toshchakov S.V."/>
            <person name="Korzhenkov A."/>
            <person name="Samarov N.I."/>
            <person name="Kublanov I.V."/>
            <person name="Muntyan M.S."/>
            <person name="Sorokin D.Y."/>
        </authorList>
    </citation>
    <scope>NUCLEOTIDE SEQUENCE [LARGE SCALE GENOMIC DNA]</scope>
    <source>
        <strain evidence="11 12">Omega</strain>
    </source>
</reference>
<evidence type="ECO:0000256" key="5">
    <source>
        <dbReference type="ARBA" id="ARBA00022840"/>
    </source>
</evidence>
<dbReference type="AlphaFoldDB" id="A0A345UKN8"/>
<dbReference type="FunFam" id="1.10.240.10:FF:000005">
    <property type="entry name" value="Tryptophan--tRNA ligase"/>
    <property type="match status" value="1"/>
</dbReference>
<comment type="catalytic activity">
    <reaction evidence="8">
        <text>tRNA(Trp) + L-tryptophan + ATP = L-tryptophyl-tRNA(Trp) + AMP + diphosphate + H(+)</text>
        <dbReference type="Rhea" id="RHEA:24080"/>
        <dbReference type="Rhea" id="RHEA-COMP:9671"/>
        <dbReference type="Rhea" id="RHEA-COMP:9705"/>
        <dbReference type="ChEBI" id="CHEBI:15378"/>
        <dbReference type="ChEBI" id="CHEBI:30616"/>
        <dbReference type="ChEBI" id="CHEBI:33019"/>
        <dbReference type="ChEBI" id="CHEBI:57912"/>
        <dbReference type="ChEBI" id="CHEBI:78442"/>
        <dbReference type="ChEBI" id="CHEBI:78535"/>
        <dbReference type="ChEBI" id="CHEBI:456215"/>
        <dbReference type="EC" id="6.1.1.2"/>
    </reaction>
</comment>
<evidence type="ECO:0000256" key="4">
    <source>
        <dbReference type="ARBA" id="ARBA00022741"/>
    </source>
</evidence>
<keyword evidence="4 10" id="KW-0547">Nucleotide-binding</keyword>
<dbReference type="OrthoDB" id="9801042at2"/>
<evidence type="ECO:0000256" key="6">
    <source>
        <dbReference type="ARBA" id="ARBA00022917"/>
    </source>
</evidence>
<evidence type="ECO:0000256" key="2">
    <source>
        <dbReference type="ARBA" id="ARBA00013161"/>
    </source>
</evidence>
<dbReference type="InterPro" id="IPR002306">
    <property type="entry name" value="Trp-tRNA-ligase"/>
</dbReference>
<evidence type="ECO:0000256" key="1">
    <source>
        <dbReference type="ARBA" id="ARBA00005594"/>
    </source>
</evidence>
<dbReference type="InterPro" id="IPR014729">
    <property type="entry name" value="Rossmann-like_a/b/a_fold"/>
</dbReference>
<evidence type="ECO:0000256" key="8">
    <source>
        <dbReference type="ARBA" id="ARBA00049929"/>
    </source>
</evidence>
<evidence type="ECO:0000256" key="9">
    <source>
        <dbReference type="NCBIfam" id="TIGR00233"/>
    </source>
</evidence>
<dbReference type="PANTHER" id="PTHR43766:SF1">
    <property type="entry name" value="TRYPTOPHAN--TRNA LIGASE, MITOCHONDRIAL"/>
    <property type="match status" value="1"/>
</dbReference>
<dbReference type="PROSITE" id="PS00178">
    <property type="entry name" value="AA_TRNA_LIGASE_I"/>
    <property type="match status" value="1"/>
</dbReference>
<evidence type="ECO:0000256" key="7">
    <source>
        <dbReference type="ARBA" id="ARBA00023146"/>
    </source>
</evidence>
<evidence type="ECO:0000256" key="10">
    <source>
        <dbReference type="RuleBase" id="RU363036"/>
    </source>
</evidence>
<accession>A0A345UKN8</accession>
<dbReference type="NCBIfam" id="TIGR00233">
    <property type="entry name" value="trpS"/>
    <property type="match status" value="1"/>
</dbReference>
<keyword evidence="5 10" id="KW-0067">ATP-binding</keyword>
<dbReference type="RefSeq" id="WP_114984275.1">
    <property type="nucleotide sequence ID" value="NZ_CP027806.1"/>
</dbReference>
<dbReference type="InterPro" id="IPR050203">
    <property type="entry name" value="Trp-tRNA_synthetase"/>
</dbReference>
<dbReference type="KEGG" id="cprv:CYPRO_1790"/>
<dbReference type="Pfam" id="PF00579">
    <property type="entry name" value="tRNA-synt_1b"/>
    <property type="match status" value="1"/>
</dbReference>
<proteinExistence type="inferred from homology"/>
<organism evidence="11 12">
    <name type="scientific">Cyclonatronum proteinivorum</name>
    <dbReference type="NCBI Taxonomy" id="1457365"/>
    <lineage>
        <taxon>Bacteria</taxon>
        <taxon>Pseudomonadati</taxon>
        <taxon>Balneolota</taxon>
        <taxon>Balneolia</taxon>
        <taxon>Balneolales</taxon>
        <taxon>Cyclonatronaceae</taxon>
        <taxon>Cyclonatronum</taxon>
    </lineage>
</organism>
<dbReference type="SUPFAM" id="SSF52374">
    <property type="entry name" value="Nucleotidylyl transferase"/>
    <property type="match status" value="1"/>
</dbReference>
<dbReference type="EC" id="6.1.1.2" evidence="2 9"/>
<dbReference type="PANTHER" id="PTHR43766">
    <property type="entry name" value="TRYPTOPHAN--TRNA LIGASE, MITOCHONDRIAL"/>
    <property type="match status" value="1"/>
</dbReference>
<comment type="similarity">
    <text evidence="1 10">Belongs to the class-I aminoacyl-tRNA synthetase family.</text>
</comment>
<dbReference type="EMBL" id="CP027806">
    <property type="protein sequence ID" value="AXJ01040.1"/>
    <property type="molecule type" value="Genomic_DNA"/>
</dbReference>
<dbReference type="PRINTS" id="PR01039">
    <property type="entry name" value="TRNASYNTHTRP"/>
</dbReference>
<evidence type="ECO:0000313" key="12">
    <source>
        <dbReference type="Proteomes" id="UP000254808"/>
    </source>
</evidence>
<protein>
    <recommendedName>
        <fullName evidence="2 9">Tryptophan--tRNA ligase</fullName>
        <ecNumber evidence="2 9">6.1.1.2</ecNumber>
    </recommendedName>
</protein>
<dbReference type="InterPro" id="IPR002305">
    <property type="entry name" value="aa-tRNA-synth_Ic"/>
</dbReference>
<sequence length="331" mass="37033">MSQRSATPVILSGITPSGRLHAGNYFGAMKQHLEYIEKGEAYYFIANYHALTSLRDGKLLEQYTLDVALDYLSLGLDPEKCTFFAQSDVPAVTELAWILGTLCPVSLMEKGVAYKDKVAQGLLPNIGLFTYPILQAADILIYHSDIVPVGADQKQNLEFARDLAQKLNNTFEGEYLKLPEPYIVKDVAIVPGIDGRKMSKSYNNHIFIFDEGKVLKKKVMSIITDATALEDPKNPDTCNVFSLIKLFATPEKLAEIRAAYLAGGYGYGHAKKELLTLFSDYFAEARERRRELEKDSDTVRDILREGGLKARARAEMVMQPIREVTGIIRTH</sequence>